<accession>A0A0V1KXG5</accession>
<protein>
    <submittedName>
        <fullName evidence="1">Uncharacterized protein</fullName>
    </submittedName>
</protein>
<name>A0A0V1KXG5_9BILA</name>
<dbReference type="Proteomes" id="UP000054721">
    <property type="component" value="Unassembled WGS sequence"/>
</dbReference>
<reference evidence="1 2" key="1">
    <citation type="submission" date="2015-05" db="EMBL/GenBank/DDBJ databases">
        <title>Evolution of Trichinella species and genotypes.</title>
        <authorList>
            <person name="Korhonen P.K."/>
            <person name="Edoardo P."/>
            <person name="Giuseppe L.R."/>
            <person name="Gasser R.B."/>
        </authorList>
    </citation>
    <scope>NUCLEOTIDE SEQUENCE [LARGE SCALE GENOMIC DNA]</scope>
    <source>
        <strain evidence="1">ISS10</strain>
    </source>
</reference>
<sequence length="184" mass="21197">MPVYFCLFDDLPAPSTMAVDRNLIPPHTCAVWLTTVHLPLTTDHHRRRYQLISGSMIVAGENAKSNCPCCDEKKTAGWIFPSLHFSRMFDDLTKRWTNGNSRLRFGRMVKHELTQARAAFWQVAKTQLNKRDTTCCYLDTIRVIWAEVFIHSLATLNNSNVSDNYHNSMEIERAVQVISVNCHR</sequence>
<evidence type="ECO:0000313" key="2">
    <source>
        <dbReference type="Proteomes" id="UP000054721"/>
    </source>
</evidence>
<gene>
    <name evidence="1" type="ORF">T02_7815</name>
</gene>
<evidence type="ECO:0000313" key="1">
    <source>
        <dbReference type="EMBL" id="KRZ52009.1"/>
    </source>
</evidence>
<keyword evidence="2" id="KW-1185">Reference proteome</keyword>
<dbReference type="OrthoDB" id="10394302at2759"/>
<dbReference type="EMBL" id="JYDW01000207">
    <property type="protein sequence ID" value="KRZ52009.1"/>
    <property type="molecule type" value="Genomic_DNA"/>
</dbReference>
<dbReference type="AlphaFoldDB" id="A0A0V1KXG5"/>
<comment type="caution">
    <text evidence="1">The sequence shown here is derived from an EMBL/GenBank/DDBJ whole genome shotgun (WGS) entry which is preliminary data.</text>
</comment>
<proteinExistence type="predicted"/>
<organism evidence="1 2">
    <name type="scientific">Trichinella nativa</name>
    <dbReference type="NCBI Taxonomy" id="6335"/>
    <lineage>
        <taxon>Eukaryota</taxon>
        <taxon>Metazoa</taxon>
        <taxon>Ecdysozoa</taxon>
        <taxon>Nematoda</taxon>
        <taxon>Enoplea</taxon>
        <taxon>Dorylaimia</taxon>
        <taxon>Trichinellida</taxon>
        <taxon>Trichinellidae</taxon>
        <taxon>Trichinella</taxon>
    </lineage>
</organism>